<keyword evidence="1" id="KW-0175">Coiled coil</keyword>
<reference evidence="3" key="1">
    <citation type="journal article" date="2019" name="Int. J. Syst. Evol. Microbiol.">
        <title>The Global Catalogue of Microorganisms (GCM) 10K type strain sequencing project: providing services to taxonomists for standard genome sequencing and annotation.</title>
        <authorList>
            <consortium name="The Broad Institute Genomics Platform"/>
            <consortium name="The Broad Institute Genome Sequencing Center for Infectious Disease"/>
            <person name="Wu L."/>
            <person name="Ma J."/>
        </authorList>
    </citation>
    <scope>NUCLEOTIDE SEQUENCE [LARGE SCALE GENOMIC DNA]</scope>
    <source>
        <strain evidence="3">CGMCC 1.16033</strain>
    </source>
</reference>
<proteinExistence type="predicted"/>
<protein>
    <recommendedName>
        <fullName evidence="4">Flagellar FliJ protein</fullName>
    </recommendedName>
</protein>
<keyword evidence="3" id="KW-1185">Reference proteome</keyword>
<name>A0ABQ1TC40_9GAMM</name>
<evidence type="ECO:0008006" key="4">
    <source>
        <dbReference type="Google" id="ProtNLM"/>
    </source>
</evidence>
<evidence type="ECO:0000256" key="1">
    <source>
        <dbReference type="SAM" id="Coils"/>
    </source>
</evidence>
<evidence type="ECO:0000313" key="3">
    <source>
        <dbReference type="Proteomes" id="UP000606498"/>
    </source>
</evidence>
<dbReference type="Proteomes" id="UP000606498">
    <property type="component" value="Unassembled WGS sequence"/>
</dbReference>
<gene>
    <name evidence="2" type="ORF">GCM10011520_32970</name>
</gene>
<dbReference type="EMBL" id="BMKO01000010">
    <property type="protein sequence ID" value="GGE89920.1"/>
    <property type="molecule type" value="Genomic_DNA"/>
</dbReference>
<evidence type="ECO:0000313" key="2">
    <source>
        <dbReference type="EMBL" id="GGE89920.1"/>
    </source>
</evidence>
<feature type="coiled-coil region" evidence="1">
    <location>
        <begin position="8"/>
        <end position="38"/>
    </location>
</feature>
<organism evidence="2 3">
    <name type="scientific">Shewanella carassii</name>
    <dbReference type="NCBI Taxonomy" id="1987584"/>
    <lineage>
        <taxon>Bacteria</taxon>
        <taxon>Pseudomonadati</taxon>
        <taxon>Pseudomonadota</taxon>
        <taxon>Gammaproteobacteria</taxon>
        <taxon>Alteromonadales</taxon>
        <taxon>Shewanellaceae</taxon>
        <taxon>Shewanella</taxon>
    </lineage>
</organism>
<dbReference type="RefSeq" id="WP_100144412.1">
    <property type="nucleotide sequence ID" value="NZ_AP024618.1"/>
</dbReference>
<comment type="caution">
    <text evidence="2">The sequence shown here is derived from an EMBL/GenBank/DDBJ whole genome shotgun (WGS) entry which is preliminary data.</text>
</comment>
<sequence>MKLLQRLSSLEQRKLSELAEQKQALQQRQAQVQGQQQQVALLESHYSQFRQGSIVGLRNSQALLQRLQPLKLSLSNQQQLLGNEQQRLHGLWQQQLGRYQRVNWFGEQQRQRQRQRQEQQEQFQLDELACSRSVRLKGSEKLR</sequence>
<accession>A0ABQ1TC40</accession>